<evidence type="ECO:0000313" key="2">
    <source>
        <dbReference type="EMBL" id="MBL0736611.1"/>
    </source>
</evidence>
<keyword evidence="1" id="KW-0732">Signal</keyword>
<dbReference type="EMBL" id="JAERSF010000001">
    <property type="protein sequence ID" value="MBL0736611.1"/>
    <property type="molecule type" value="Genomic_DNA"/>
</dbReference>
<organism evidence="2 3">
    <name type="scientific">Flavobacterium tagetis</name>
    <dbReference type="NCBI Taxonomy" id="2801336"/>
    <lineage>
        <taxon>Bacteria</taxon>
        <taxon>Pseudomonadati</taxon>
        <taxon>Bacteroidota</taxon>
        <taxon>Flavobacteriia</taxon>
        <taxon>Flavobacteriales</taxon>
        <taxon>Flavobacteriaceae</taxon>
        <taxon>Flavobacterium</taxon>
    </lineage>
</organism>
<evidence type="ECO:0008006" key="4">
    <source>
        <dbReference type="Google" id="ProtNLM"/>
    </source>
</evidence>
<sequence length="188" mass="20850">MKRILLTIAFITFFNSFIHSQATKFTYAQFDFAVSITGNPNNTDDSYYGTGSISTNAFLVPNGLGSKIGYGVHYKKWLTLGLHSGIDYKWDDKLVAVPVFLNLGINPKVGPETRIMLQAGYGKGFAIGRGDLNGEYKKLKLGIGSDDFIIFAEICDYDFPLHNQKSVGSISFGITLQDFFYYSSSETN</sequence>
<keyword evidence="3" id="KW-1185">Reference proteome</keyword>
<feature type="chain" id="PRO_5046152131" description="Outer membrane protein beta-barrel domain-containing protein" evidence="1">
    <location>
        <begin position="21"/>
        <end position="188"/>
    </location>
</feature>
<feature type="signal peptide" evidence="1">
    <location>
        <begin position="1"/>
        <end position="20"/>
    </location>
</feature>
<dbReference type="RefSeq" id="WP_201999569.1">
    <property type="nucleotide sequence ID" value="NZ_JAERSF010000001.1"/>
</dbReference>
<evidence type="ECO:0000256" key="1">
    <source>
        <dbReference type="SAM" id="SignalP"/>
    </source>
</evidence>
<reference evidence="2 3" key="1">
    <citation type="submission" date="2021-01" db="EMBL/GenBank/DDBJ databases">
        <title>Genome seq and assembly of Flavobacterium sp. GN10.</title>
        <authorList>
            <person name="Chhetri G."/>
        </authorList>
    </citation>
    <scope>NUCLEOTIDE SEQUENCE [LARGE SCALE GENOMIC DNA]</scope>
    <source>
        <strain evidence="2 3">GN10</strain>
    </source>
</reference>
<dbReference type="Proteomes" id="UP000603728">
    <property type="component" value="Unassembled WGS sequence"/>
</dbReference>
<comment type="caution">
    <text evidence="2">The sequence shown here is derived from an EMBL/GenBank/DDBJ whole genome shotgun (WGS) entry which is preliminary data.</text>
</comment>
<evidence type="ECO:0000313" key="3">
    <source>
        <dbReference type="Proteomes" id="UP000603728"/>
    </source>
</evidence>
<accession>A0ABS1KEP4</accession>
<name>A0ABS1KEP4_9FLAO</name>
<proteinExistence type="predicted"/>
<gene>
    <name evidence="2" type="ORF">JI750_06940</name>
</gene>
<protein>
    <recommendedName>
        <fullName evidence="4">Outer membrane protein beta-barrel domain-containing protein</fullName>
    </recommendedName>
</protein>